<dbReference type="AlphaFoldDB" id="A0A0J8DB31"/>
<keyword evidence="12 13" id="KW-0742">SOS response</keyword>
<feature type="domain" description="Peptidase S24/S26A/S26B/S26C" evidence="15">
    <location>
        <begin position="84"/>
        <end position="197"/>
    </location>
</feature>
<evidence type="ECO:0000256" key="3">
    <source>
        <dbReference type="ARBA" id="ARBA00022491"/>
    </source>
</evidence>
<dbReference type="HAMAP" id="MF_00015">
    <property type="entry name" value="LexA"/>
    <property type="match status" value="1"/>
</dbReference>
<dbReference type="EC" id="3.4.21.88" evidence="13"/>
<keyword evidence="6 13" id="KW-0378">Hydrolase</keyword>
<dbReference type="GO" id="GO:0004252">
    <property type="term" value="F:serine-type endopeptidase activity"/>
    <property type="evidence" value="ECO:0007669"/>
    <property type="project" value="UniProtKB-UniRule"/>
</dbReference>
<keyword evidence="7 13" id="KW-0068">Autocatalytic cleavage</keyword>
<sequence length="204" mass="22787">MLTIDLTDKQEKVLEYIRKEVYSKGYPPSVREICSALGFKSTSTVHAHLTALEKKGAIRKDPTKPRAIEIIEDSKMRREIVSVPIVGEVAAGEPILAIENVIDTFPIPLDYIKSNNKLFMLEVKGESMIEAGINNGDYLIFETSLTANNGDIVVALIEDSATVKRFYKKEDYFVLRPENASMDDIIVKECSILGKAVGLFRSMK</sequence>
<feature type="domain" description="LexA repressor DNA-binding" evidence="16">
    <location>
        <begin position="5"/>
        <end position="67"/>
    </location>
</feature>
<comment type="similarity">
    <text evidence="1 13 14">Belongs to the peptidase S24 family.</text>
</comment>
<dbReference type="InterPro" id="IPR039418">
    <property type="entry name" value="LexA-like"/>
</dbReference>
<dbReference type="GO" id="GO:0003677">
    <property type="term" value="F:DNA binding"/>
    <property type="evidence" value="ECO:0007669"/>
    <property type="project" value="UniProtKB-UniRule"/>
</dbReference>
<dbReference type="Pfam" id="PF01726">
    <property type="entry name" value="LexA_DNA_bind"/>
    <property type="match status" value="1"/>
</dbReference>
<dbReference type="FunFam" id="2.10.109.10:FF:000001">
    <property type="entry name" value="LexA repressor"/>
    <property type="match status" value="1"/>
</dbReference>
<feature type="active site" description="For autocatalytic cleavage activity" evidence="13">
    <location>
        <position position="164"/>
    </location>
</feature>
<gene>
    <name evidence="13 17" type="primary">lexA</name>
    <name evidence="17" type="ORF">CLCY_7c00840</name>
</gene>
<dbReference type="SUPFAM" id="SSF46785">
    <property type="entry name" value="Winged helix' DNA-binding domain"/>
    <property type="match status" value="1"/>
</dbReference>
<reference evidence="17 18" key="1">
    <citation type="submission" date="2015-06" db="EMBL/GenBank/DDBJ databases">
        <title>Draft genome sequence of the purine-degrading Clostridium cylindrosporum HC-1 (DSM 605).</title>
        <authorList>
            <person name="Poehlein A."/>
            <person name="Schiel-Bengelsdorf B."/>
            <person name="Bengelsdorf F."/>
            <person name="Daniel R."/>
            <person name="Duerre P."/>
        </authorList>
    </citation>
    <scope>NUCLEOTIDE SEQUENCE [LARGE SCALE GENOMIC DNA]</scope>
    <source>
        <strain evidence="17 18">DSM 605</strain>
    </source>
</reference>
<feature type="active site" description="For autocatalytic cleavage activity" evidence="13">
    <location>
        <position position="127"/>
    </location>
</feature>
<evidence type="ECO:0000256" key="12">
    <source>
        <dbReference type="ARBA" id="ARBA00023236"/>
    </source>
</evidence>
<dbReference type="STRING" id="1121307.CLCY_7c00840"/>
<dbReference type="InterPro" id="IPR015927">
    <property type="entry name" value="Peptidase_S24_S26A/B/C"/>
</dbReference>
<protein>
    <recommendedName>
        <fullName evidence="13">LexA repressor</fullName>
        <ecNumber evidence="13">3.4.21.88</ecNumber>
    </recommendedName>
</protein>
<dbReference type="OrthoDB" id="9802364at2"/>
<dbReference type="RefSeq" id="WP_048569417.1">
    <property type="nucleotide sequence ID" value="NZ_LFVU01000003.1"/>
</dbReference>
<evidence type="ECO:0000256" key="1">
    <source>
        <dbReference type="ARBA" id="ARBA00007484"/>
    </source>
</evidence>
<evidence type="ECO:0000256" key="8">
    <source>
        <dbReference type="ARBA" id="ARBA00023015"/>
    </source>
</evidence>
<dbReference type="Proteomes" id="UP000036756">
    <property type="component" value="Unassembled WGS sequence"/>
</dbReference>
<dbReference type="GO" id="GO:0006508">
    <property type="term" value="P:proteolysis"/>
    <property type="evidence" value="ECO:0007669"/>
    <property type="project" value="InterPro"/>
</dbReference>
<evidence type="ECO:0000256" key="5">
    <source>
        <dbReference type="ARBA" id="ARBA00022763"/>
    </source>
</evidence>
<dbReference type="InterPro" id="IPR036390">
    <property type="entry name" value="WH_DNA-bd_sf"/>
</dbReference>
<evidence type="ECO:0000256" key="2">
    <source>
        <dbReference type="ARBA" id="ARBA00011738"/>
    </source>
</evidence>
<keyword evidence="5 13" id="KW-0227">DNA damage</keyword>
<dbReference type="GO" id="GO:0045892">
    <property type="term" value="P:negative regulation of DNA-templated transcription"/>
    <property type="evidence" value="ECO:0007669"/>
    <property type="project" value="UniProtKB-UniRule"/>
</dbReference>
<dbReference type="NCBIfam" id="TIGR00498">
    <property type="entry name" value="lexA"/>
    <property type="match status" value="1"/>
</dbReference>
<feature type="DNA-binding region" description="H-T-H motif" evidence="13">
    <location>
        <begin position="30"/>
        <end position="50"/>
    </location>
</feature>
<dbReference type="GO" id="GO:0006281">
    <property type="term" value="P:DNA repair"/>
    <property type="evidence" value="ECO:0007669"/>
    <property type="project" value="UniProtKB-UniRule"/>
</dbReference>
<dbReference type="InterPro" id="IPR006200">
    <property type="entry name" value="LexA"/>
</dbReference>
<evidence type="ECO:0000256" key="4">
    <source>
        <dbReference type="ARBA" id="ARBA00022705"/>
    </source>
</evidence>
<dbReference type="SUPFAM" id="SSF51306">
    <property type="entry name" value="LexA/Signal peptidase"/>
    <property type="match status" value="1"/>
</dbReference>
<evidence type="ECO:0000313" key="18">
    <source>
        <dbReference type="Proteomes" id="UP000036756"/>
    </source>
</evidence>
<dbReference type="PATRIC" id="fig|1121307.3.peg.2367"/>
<comment type="function">
    <text evidence="13">Represses a number of genes involved in the response to DNA damage (SOS response), including recA and lexA. In the presence of single-stranded DNA, RecA interacts with LexA causing an autocatalytic cleavage which disrupts the DNA-binding part of LexA, leading to derepression of the SOS regulon and eventually DNA repair.</text>
</comment>
<comment type="caution">
    <text evidence="17">The sequence shown here is derived from an EMBL/GenBank/DDBJ whole genome shotgun (WGS) entry which is preliminary data.</text>
</comment>
<keyword evidence="10 13" id="KW-0804">Transcription</keyword>
<dbReference type="PANTHER" id="PTHR33516:SF2">
    <property type="entry name" value="LEXA REPRESSOR-RELATED"/>
    <property type="match status" value="1"/>
</dbReference>
<dbReference type="Gene3D" id="1.10.10.10">
    <property type="entry name" value="Winged helix-like DNA-binding domain superfamily/Winged helix DNA-binding domain"/>
    <property type="match status" value="1"/>
</dbReference>
<evidence type="ECO:0000256" key="14">
    <source>
        <dbReference type="RuleBase" id="RU003991"/>
    </source>
</evidence>
<dbReference type="PRINTS" id="PR00726">
    <property type="entry name" value="LEXASERPTASE"/>
</dbReference>
<keyword evidence="4 13" id="KW-0235">DNA replication</keyword>
<keyword evidence="11 13" id="KW-0234">DNA repair</keyword>
<dbReference type="PANTHER" id="PTHR33516">
    <property type="entry name" value="LEXA REPRESSOR"/>
    <property type="match status" value="1"/>
</dbReference>
<dbReference type="CDD" id="cd06529">
    <property type="entry name" value="S24_LexA-like"/>
    <property type="match status" value="1"/>
</dbReference>
<dbReference type="InterPro" id="IPR036286">
    <property type="entry name" value="LexA/Signal_pep-like_sf"/>
</dbReference>
<dbReference type="Gene3D" id="2.10.109.10">
    <property type="entry name" value="Umud Fragment, subunit A"/>
    <property type="match status" value="1"/>
</dbReference>
<comment type="catalytic activity">
    <reaction evidence="13">
        <text>Hydrolysis of Ala-|-Gly bond in repressor LexA.</text>
        <dbReference type="EC" id="3.4.21.88"/>
    </reaction>
</comment>
<evidence type="ECO:0000259" key="15">
    <source>
        <dbReference type="Pfam" id="PF00717"/>
    </source>
</evidence>
<dbReference type="InterPro" id="IPR050077">
    <property type="entry name" value="LexA_repressor"/>
</dbReference>
<keyword evidence="8 13" id="KW-0805">Transcription regulation</keyword>
<comment type="subunit">
    <text evidence="2 13">Homodimer.</text>
</comment>
<keyword evidence="9 13" id="KW-0238">DNA-binding</keyword>
<dbReference type="InterPro" id="IPR006197">
    <property type="entry name" value="Peptidase_S24_LexA"/>
</dbReference>
<keyword evidence="3 13" id="KW-0678">Repressor</keyword>
<dbReference type="InterPro" id="IPR036388">
    <property type="entry name" value="WH-like_DNA-bd_sf"/>
</dbReference>
<proteinExistence type="inferred from homology"/>
<evidence type="ECO:0000313" key="17">
    <source>
        <dbReference type="EMBL" id="KMT23037.1"/>
    </source>
</evidence>
<evidence type="ECO:0000256" key="6">
    <source>
        <dbReference type="ARBA" id="ARBA00022801"/>
    </source>
</evidence>
<keyword evidence="18" id="KW-1185">Reference proteome</keyword>
<dbReference type="EMBL" id="LFVU01000003">
    <property type="protein sequence ID" value="KMT23037.1"/>
    <property type="molecule type" value="Genomic_DNA"/>
</dbReference>
<evidence type="ECO:0000256" key="10">
    <source>
        <dbReference type="ARBA" id="ARBA00023163"/>
    </source>
</evidence>
<evidence type="ECO:0000256" key="9">
    <source>
        <dbReference type="ARBA" id="ARBA00023125"/>
    </source>
</evidence>
<feature type="site" description="Cleavage; by autolysis" evidence="13">
    <location>
        <begin position="91"/>
        <end position="92"/>
    </location>
</feature>
<name>A0A0J8DB31_CLOCY</name>
<dbReference type="GO" id="GO:0009432">
    <property type="term" value="P:SOS response"/>
    <property type="evidence" value="ECO:0007669"/>
    <property type="project" value="UniProtKB-UniRule"/>
</dbReference>
<evidence type="ECO:0000256" key="13">
    <source>
        <dbReference type="HAMAP-Rule" id="MF_00015"/>
    </source>
</evidence>
<dbReference type="FunFam" id="1.10.10.10:FF:000009">
    <property type="entry name" value="LexA repressor"/>
    <property type="match status" value="1"/>
</dbReference>
<evidence type="ECO:0000256" key="7">
    <source>
        <dbReference type="ARBA" id="ARBA00022813"/>
    </source>
</evidence>
<organism evidence="17 18">
    <name type="scientific">Clostridium cylindrosporum DSM 605</name>
    <dbReference type="NCBI Taxonomy" id="1121307"/>
    <lineage>
        <taxon>Bacteria</taxon>
        <taxon>Bacillati</taxon>
        <taxon>Bacillota</taxon>
        <taxon>Clostridia</taxon>
        <taxon>Eubacteriales</taxon>
        <taxon>Clostridiaceae</taxon>
        <taxon>Clostridium</taxon>
    </lineage>
</organism>
<dbReference type="Pfam" id="PF00717">
    <property type="entry name" value="Peptidase_S24"/>
    <property type="match status" value="1"/>
</dbReference>
<evidence type="ECO:0000256" key="11">
    <source>
        <dbReference type="ARBA" id="ARBA00023204"/>
    </source>
</evidence>
<evidence type="ECO:0000259" key="16">
    <source>
        <dbReference type="Pfam" id="PF01726"/>
    </source>
</evidence>
<dbReference type="InterPro" id="IPR006199">
    <property type="entry name" value="LexA_DNA-bd_dom"/>
</dbReference>
<dbReference type="GO" id="GO:0006260">
    <property type="term" value="P:DNA replication"/>
    <property type="evidence" value="ECO:0007669"/>
    <property type="project" value="UniProtKB-UniRule"/>
</dbReference>
<accession>A0A0J8DB31</accession>